<dbReference type="SUPFAM" id="SSF56935">
    <property type="entry name" value="Porins"/>
    <property type="match status" value="1"/>
</dbReference>
<dbReference type="Pfam" id="PF13715">
    <property type="entry name" value="CarbopepD_reg_2"/>
    <property type="match status" value="1"/>
</dbReference>
<evidence type="ECO:0000256" key="1">
    <source>
        <dbReference type="ARBA" id="ARBA00004571"/>
    </source>
</evidence>
<reference evidence="9 10" key="2">
    <citation type="journal article" date="2022" name="Microorganisms">
        <title>Complete Genome Sequences of Two Flavobacterium ammonificans Strains and a Flavobacterium ammoniigenes Strain of Ammonifying Bacterioplankton Isolated from Surface River Water.</title>
        <authorList>
            <person name="Suda W."/>
            <person name="Ogata Y."/>
            <person name="Shindo C."/>
            <person name="Watanabe K."/>
        </authorList>
    </citation>
    <scope>NUCLEOTIDE SEQUENCE [LARGE SCALE GENOMIC DNA]</scope>
    <source>
        <strain evidence="9 10">GENT5</strain>
    </source>
</reference>
<dbReference type="PROSITE" id="PS52016">
    <property type="entry name" value="TONB_DEPENDENT_REC_3"/>
    <property type="match status" value="1"/>
</dbReference>
<dbReference type="NCBIfam" id="TIGR04056">
    <property type="entry name" value="OMP_RagA_SusC"/>
    <property type="match status" value="1"/>
</dbReference>
<keyword evidence="6 7" id="KW-0998">Cell outer membrane</keyword>
<dbReference type="InterPro" id="IPR008969">
    <property type="entry name" value="CarboxyPept-like_regulatory"/>
</dbReference>
<keyword evidence="3 7" id="KW-1134">Transmembrane beta strand</keyword>
<feature type="domain" description="TonB-dependent receptor plug" evidence="8">
    <location>
        <begin position="105"/>
        <end position="211"/>
    </location>
</feature>
<comment type="similarity">
    <text evidence="7">Belongs to the TonB-dependent receptor family.</text>
</comment>
<evidence type="ECO:0000313" key="9">
    <source>
        <dbReference type="EMBL" id="BDB54062.1"/>
    </source>
</evidence>
<dbReference type="SUPFAM" id="SSF49464">
    <property type="entry name" value="Carboxypeptidase regulatory domain-like"/>
    <property type="match status" value="1"/>
</dbReference>
<dbReference type="Gene3D" id="2.40.170.20">
    <property type="entry name" value="TonB-dependent receptor, beta-barrel domain"/>
    <property type="match status" value="1"/>
</dbReference>
<evidence type="ECO:0000259" key="8">
    <source>
        <dbReference type="Pfam" id="PF07715"/>
    </source>
</evidence>
<keyword evidence="2 7" id="KW-0813">Transport</keyword>
<keyword evidence="10" id="KW-1185">Reference proteome</keyword>
<dbReference type="InterPro" id="IPR012910">
    <property type="entry name" value="Plug_dom"/>
</dbReference>
<dbReference type="InterPro" id="IPR037066">
    <property type="entry name" value="Plug_dom_sf"/>
</dbReference>
<keyword evidence="4 7" id="KW-0812">Transmembrane</keyword>
<dbReference type="Gene3D" id="2.60.40.1120">
    <property type="entry name" value="Carboxypeptidase-like, regulatory domain"/>
    <property type="match status" value="1"/>
</dbReference>
<dbReference type="Gene3D" id="2.170.130.10">
    <property type="entry name" value="TonB-dependent receptor, plug domain"/>
    <property type="match status" value="1"/>
</dbReference>
<sequence length="1000" mass="109319">MCLLFGQIAFAQQTPLSGVVLDETGQAMPGVNIVEKGTKNSASTDFDGKFSIKLSSNKSTIIVSYIGYQDQSVNVAGKSNVKISLVSQSQNLQEVVVVGYGKVKKTDLTGSVGTLSAAAITERNLTGPMEAMQGAVSGVQISNSTGRLGDSFNITIRGKNSMNPDSKPLYVVDGAPSDNIDFLNPQDIARIDILKDASSTAIYGSRGSNGVVIVTTKSGSTVKSSMSVTYDSFVGQKDIARLPKMMDGQKWWQYHLAAYYSSSANTAAAVLAGALAGGNTLLATRIANNETFDWYDAVLKSGIQQNHYVNVSGRTDGGVSYNLGLGLQKETGNIEKEALDKYSFKLGLNHKVNDKFSIGANITLARIEQEQGSSIAMQEAFRLSPFYTPYALDGSLTLLPAKLTDATGAFIVNKTSTVNPLLEIANSSNATKTWNGVSSVFAEFKPLSWLTLKTNYSVALNSSKQGQSWGALTQTGVSTGNLPSAKIDQNERFNYTWDNQFNIDYAVKDHTFSFLGLQSINSARYETLSASSAYMPFDTGIYNLGSGKQTSFNLGSSYEKNTLASFATRFNYGYKGRYLLTISNRWDGSSRFAEGKKWGSFPSGAFAWRISEEGFMKNQKLFSDLKLRTSFGYTGNNIIPSYSTINKVDLQTYYDFNGTTANGWLQSSPTNSNLGWEKTREMNLGFDFGFANDRITGTVDVYDRLSSDLLLKQKLVIENGFSTYINNIGSVSNRGVELALTTKNIKTDLVSWETSFVFTKNTNKIKSIYDETSNDVGNNLFIGESIDAIYNYKFNGIVRAGETYLDGALKEGNAKVEDHNGDGKITTADRYIIGNSNPDWTGSISTRLKVGNFDLSASAIISQGVTVFSPFHKNFTDLTDRGRQKLDINWYMPANTAGLPENTIYNYPQPRNEGAYWNNDGVGYYRDASFVKVKNISLGYTFTQNILDKLKLKGLRVYGNVLNPFVFTKYDGYDPEWAGAGLGIGRVASITYQLGLSIKL</sequence>
<evidence type="ECO:0000256" key="3">
    <source>
        <dbReference type="ARBA" id="ARBA00022452"/>
    </source>
</evidence>
<dbReference type="InterPro" id="IPR023997">
    <property type="entry name" value="TonB-dep_OMP_SusC/RagA_CS"/>
</dbReference>
<dbReference type="Proteomes" id="UP001319867">
    <property type="component" value="Chromosome"/>
</dbReference>
<accession>A0ABN6KXN0</accession>
<dbReference type="Pfam" id="PF07715">
    <property type="entry name" value="Plug"/>
    <property type="match status" value="1"/>
</dbReference>
<comment type="subcellular location">
    <subcellularLocation>
        <location evidence="1 7">Cell outer membrane</location>
        <topology evidence="1 7">Multi-pass membrane protein</topology>
    </subcellularLocation>
</comment>
<evidence type="ECO:0000256" key="2">
    <source>
        <dbReference type="ARBA" id="ARBA00022448"/>
    </source>
</evidence>
<dbReference type="InterPro" id="IPR036942">
    <property type="entry name" value="Beta-barrel_TonB_sf"/>
</dbReference>
<dbReference type="InterPro" id="IPR039426">
    <property type="entry name" value="TonB-dep_rcpt-like"/>
</dbReference>
<dbReference type="InterPro" id="IPR023996">
    <property type="entry name" value="TonB-dep_OMP_SusC/RagA"/>
</dbReference>
<evidence type="ECO:0000256" key="5">
    <source>
        <dbReference type="ARBA" id="ARBA00023136"/>
    </source>
</evidence>
<evidence type="ECO:0000313" key="10">
    <source>
        <dbReference type="Proteomes" id="UP001319867"/>
    </source>
</evidence>
<organism evidence="9 10">
    <name type="scientific">Flavobacterium ammoniigenes</name>
    <dbReference type="NCBI Taxonomy" id="1751095"/>
    <lineage>
        <taxon>Bacteria</taxon>
        <taxon>Pseudomonadati</taxon>
        <taxon>Bacteroidota</taxon>
        <taxon>Flavobacteriia</taxon>
        <taxon>Flavobacteriales</taxon>
        <taxon>Flavobacteriaceae</taxon>
        <taxon>Flavobacterium</taxon>
    </lineage>
</organism>
<keyword evidence="5 7" id="KW-0472">Membrane</keyword>
<proteinExistence type="inferred from homology"/>
<evidence type="ECO:0000256" key="7">
    <source>
        <dbReference type="PROSITE-ProRule" id="PRU01360"/>
    </source>
</evidence>
<evidence type="ECO:0000256" key="6">
    <source>
        <dbReference type="ARBA" id="ARBA00023237"/>
    </source>
</evidence>
<reference evidence="9 10" key="1">
    <citation type="journal article" date="2022" name="Int. J. Syst. Evol. Microbiol.">
        <title>Flavobacterium ammonificans sp. nov. and Flavobacterium ammoniigenes sp. nov., ammonifying bacteria isolated from surface river water.</title>
        <authorList>
            <person name="Watanabe K."/>
            <person name="Kitamura T."/>
            <person name="Ogata Y."/>
            <person name="Shindo C."/>
            <person name="Suda W."/>
        </authorList>
    </citation>
    <scope>NUCLEOTIDE SEQUENCE [LARGE SCALE GENOMIC DNA]</scope>
    <source>
        <strain evidence="9 10">GENT5</strain>
    </source>
</reference>
<dbReference type="EMBL" id="AP025184">
    <property type="protein sequence ID" value="BDB54062.1"/>
    <property type="molecule type" value="Genomic_DNA"/>
</dbReference>
<gene>
    <name evidence="9" type="ORF">GENT5_03670</name>
</gene>
<evidence type="ECO:0000256" key="4">
    <source>
        <dbReference type="ARBA" id="ARBA00022692"/>
    </source>
</evidence>
<dbReference type="NCBIfam" id="TIGR04057">
    <property type="entry name" value="SusC_RagA_signa"/>
    <property type="match status" value="1"/>
</dbReference>
<protein>
    <submittedName>
        <fullName evidence="9">SusC/RagA family TonB-linked outer membrane protein</fullName>
    </submittedName>
</protein>
<name>A0ABN6KXN0_9FLAO</name>